<evidence type="ECO:0000313" key="1">
    <source>
        <dbReference type="EMBL" id="QYZ78228.1"/>
    </source>
</evidence>
<accession>A0A8G1A0J9</accession>
<dbReference type="AlphaFoldDB" id="A0A8G1A0J9"/>
<keyword evidence="2" id="KW-1185">Reference proteome</keyword>
<evidence type="ECO:0000313" key="2">
    <source>
        <dbReference type="Proteomes" id="UP000826709"/>
    </source>
</evidence>
<dbReference type="Proteomes" id="UP000826709">
    <property type="component" value="Chromosome"/>
</dbReference>
<dbReference type="RefSeq" id="WP_220681971.1">
    <property type="nucleotide sequence ID" value="NZ_CP037968.1"/>
</dbReference>
<dbReference type="OrthoDB" id="11429at2157"/>
<name>A0A8G1A0J9_9EURY</name>
<proteinExistence type="predicted"/>
<reference evidence="1" key="2">
    <citation type="submission" date="2019-03" db="EMBL/GenBank/DDBJ databases">
        <authorList>
            <person name="Chen S.-C."/>
            <person name="Wu S.-Y."/>
            <person name="Lai M.-C."/>
        </authorList>
    </citation>
    <scope>NUCLEOTIDE SEQUENCE</scope>
    <source>
        <strain evidence="1">ML15</strain>
    </source>
</reference>
<organism evidence="1 2">
    <name type="scientific">Methanofollis formosanus</name>
    <dbReference type="NCBI Taxonomy" id="299308"/>
    <lineage>
        <taxon>Archaea</taxon>
        <taxon>Methanobacteriati</taxon>
        <taxon>Methanobacteriota</taxon>
        <taxon>Stenosarchaea group</taxon>
        <taxon>Methanomicrobia</taxon>
        <taxon>Methanomicrobiales</taxon>
        <taxon>Methanomicrobiaceae</taxon>
        <taxon>Methanofollis</taxon>
    </lineage>
</organism>
<reference evidence="1" key="1">
    <citation type="journal article" date="2005" name="Int. J. Syst. Evol. Microbiol.">
        <title>Methanofollis formosanus sp. nov., isolated from a fish pond.</title>
        <authorList>
            <person name="Wu S.Y."/>
            <person name="Chen S.C."/>
            <person name="Lai M.C."/>
        </authorList>
    </citation>
    <scope>NUCLEOTIDE SEQUENCE</scope>
    <source>
        <strain evidence="1">ML15</strain>
    </source>
</reference>
<gene>
    <name evidence="1" type="ORF">E2N92_01680</name>
</gene>
<sequence length="96" mass="11408">MKAEREVEAVEEQQQAKAALTELFEEARTNTTPVIIERIVNDIDAVVRAVRFESWQQSNPGERDVKRALRGALRKYQLQNDQDLFDRAYEYIRRYY</sequence>
<dbReference type="EMBL" id="CP037968">
    <property type="protein sequence ID" value="QYZ78228.1"/>
    <property type="molecule type" value="Genomic_DNA"/>
</dbReference>
<dbReference type="KEGG" id="mfk:E2N92_01680"/>
<protein>
    <submittedName>
        <fullName evidence="1">Uncharacterized protein</fullName>
    </submittedName>
</protein>